<name>A0ABN9R695_9DINO</name>
<keyword evidence="3" id="KW-1185">Reference proteome</keyword>
<feature type="non-terminal residue" evidence="2">
    <location>
        <position position="1"/>
    </location>
</feature>
<evidence type="ECO:0000313" key="3">
    <source>
        <dbReference type="Proteomes" id="UP001189429"/>
    </source>
</evidence>
<organism evidence="2 3">
    <name type="scientific">Prorocentrum cordatum</name>
    <dbReference type="NCBI Taxonomy" id="2364126"/>
    <lineage>
        <taxon>Eukaryota</taxon>
        <taxon>Sar</taxon>
        <taxon>Alveolata</taxon>
        <taxon>Dinophyceae</taxon>
        <taxon>Prorocentrales</taxon>
        <taxon>Prorocentraceae</taxon>
        <taxon>Prorocentrum</taxon>
    </lineage>
</organism>
<evidence type="ECO:0000313" key="2">
    <source>
        <dbReference type="EMBL" id="CAK0814357.1"/>
    </source>
</evidence>
<sequence>DCSYTWGGSTATVTVTTVKLVARVLNVNAFTSVRPPLASEYADNKDFKKAKKDFAVSLGKQHRVGLLDPEDPDCGHCPIELTRLPFPEELGRSPASLHEGPDGSGPGSGGGDFGGDGANGGGDGADPGADIWAKMPQKLMKATAKHLLG</sequence>
<evidence type="ECO:0000256" key="1">
    <source>
        <dbReference type="SAM" id="MobiDB-lite"/>
    </source>
</evidence>
<protein>
    <submittedName>
        <fullName evidence="2">Uncharacterized protein</fullName>
    </submittedName>
</protein>
<dbReference type="Proteomes" id="UP001189429">
    <property type="component" value="Unassembled WGS sequence"/>
</dbReference>
<accession>A0ABN9R695</accession>
<proteinExistence type="predicted"/>
<feature type="region of interest" description="Disordered" evidence="1">
    <location>
        <begin position="88"/>
        <end position="133"/>
    </location>
</feature>
<feature type="compositionally biased region" description="Gly residues" evidence="1">
    <location>
        <begin position="102"/>
        <end position="125"/>
    </location>
</feature>
<reference evidence="2" key="1">
    <citation type="submission" date="2023-10" db="EMBL/GenBank/DDBJ databases">
        <authorList>
            <person name="Chen Y."/>
            <person name="Shah S."/>
            <person name="Dougan E. K."/>
            <person name="Thang M."/>
            <person name="Chan C."/>
        </authorList>
    </citation>
    <scope>NUCLEOTIDE SEQUENCE [LARGE SCALE GENOMIC DNA]</scope>
</reference>
<dbReference type="EMBL" id="CAUYUJ010005615">
    <property type="protein sequence ID" value="CAK0814357.1"/>
    <property type="molecule type" value="Genomic_DNA"/>
</dbReference>
<comment type="caution">
    <text evidence="2">The sequence shown here is derived from an EMBL/GenBank/DDBJ whole genome shotgun (WGS) entry which is preliminary data.</text>
</comment>
<gene>
    <name evidence="2" type="ORF">PCOR1329_LOCUS17987</name>
</gene>